<dbReference type="InterPro" id="IPR056002">
    <property type="entry name" value="DUF7580"/>
</dbReference>
<dbReference type="SUPFAM" id="SSF56112">
    <property type="entry name" value="Protein kinase-like (PK-like)"/>
    <property type="match status" value="1"/>
</dbReference>
<dbReference type="AlphaFoldDB" id="A0AAN7BTA4"/>
<keyword evidence="1" id="KW-0732">Signal</keyword>
<evidence type="ECO:0000259" key="2">
    <source>
        <dbReference type="Pfam" id="PF24476"/>
    </source>
</evidence>
<sequence length="570" mass="63660">MSGFEVAGLVLGTIPILIMALEKLCDGLRHIIRNLSTERVKLLNVCEKLLDGLVPLQHFEDMIRNPGGNLWKEKEIHRRIQDRLHEVLDVFRDTITDVDMAIKELGARLDAQNNGKRSDHKDLLDRIREGVSNLENLTDRNMELEPRRRVRSQGKLIKILRDVSGSLYRALRASLHRGCRHEIGIKREKRSTHIMPGDDFEMVFGQLTFHFTLSSRMAEFKQGSHKAAEQVWQDILLKWAGSLKEPSSVPISGLPALALTRNKKESKSVRFAAYLQSVTMSSTMTMAPSYLYPHTSTSCSAATMSTASTAVRLERPCRQSADTGLCGVIPDCHSNVSREYGVYFSESNSAVTQRLVSLREILEQEASPIQVLTPRKLLRLGVVIASSVLHLHGTKWLADSLKSGDIYFLTGVDGFPRFSHPIFLAQNNDLGKDMDDLDIVMTTVSSSHTEVSLLPYDRYPALFSLGCILLELVLGRTLESLRDKQPMKWVPPPGSQAADFITAKKVLKSMQNEQSLNFVTAVKRCIEGDFQQSGTHGCSLESNCGLDNENLCQGVYEGVVALLEKDLEDA</sequence>
<feature type="chain" id="PRO_5043055741" description="DUF7580 domain-containing protein" evidence="1">
    <location>
        <begin position="21"/>
        <end position="570"/>
    </location>
</feature>
<evidence type="ECO:0000313" key="4">
    <source>
        <dbReference type="Proteomes" id="UP001301958"/>
    </source>
</evidence>
<reference evidence="3" key="2">
    <citation type="submission" date="2023-05" db="EMBL/GenBank/DDBJ databases">
        <authorList>
            <consortium name="Lawrence Berkeley National Laboratory"/>
            <person name="Steindorff A."/>
            <person name="Hensen N."/>
            <person name="Bonometti L."/>
            <person name="Westerberg I."/>
            <person name="Brannstrom I.O."/>
            <person name="Guillou S."/>
            <person name="Cros-Aarteil S."/>
            <person name="Calhoun S."/>
            <person name="Haridas S."/>
            <person name="Kuo A."/>
            <person name="Mondo S."/>
            <person name="Pangilinan J."/>
            <person name="Riley R."/>
            <person name="Labutti K."/>
            <person name="Andreopoulos B."/>
            <person name="Lipzen A."/>
            <person name="Chen C."/>
            <person name="Yanf M."/>
            <person name="Daum C."/>
            <person name="Ng V."/>
            <person name="Clum A."/>
            <person name="Ohm R."/>
            <person name="Martin F."/>
            <person name="Silar P."/>
            <person name="Natvig D."/>
            <person name="Lalanne C."/>
            <person name="Gautier V."/>
            <person name="Ament-Velasquez S.L."/>
            <person name="Kruys A."/>
            <person name="Hutchinson M.I."/>
            <person name="Powell A.J."/>
            <person name="Barry K."/>
            <person name="Miller A.N."/>
            <person name="Grigoriev I.V."/>
            <person name="Debuchy R."/>
            <person name="Gladieux P."/>
            <person name="Thoren M.H."/>
            <person name="Johannesson H."/>
        </authorList>
    </citation>
    <scope>NUCLEOTIDE SEQUENCE</scope>
    <source>
        <strain evidence="3">CBS 990.96</strain>
    </source>
</reference>
<proteinExistence type="predicted"/>
<dbReference type="PANTHER" id="PTHR35186:SF4">
    <property type="entry name" value="PRION-INHIBITION AND PROPAGATION HELO DOMAIN-CONTAINING PROTEIN"/>
    <property type="match status" value="1"/>
</dbReference>
<dbReference type="PANTHER" id="PTHR35186">
    <property type="entry name" value="ANK_REP_REGION DOMAIN-CONTAINING PROTEIN"/>
    <property type="match status" value="1"/>
</dbReference>
<gene>
    <name evidence="3" type="ORF">QBC38DRAFT_508388</name>
</gene>
<comment type="caution">
    <text evidence="3">The sequence shown here is derived from an EMBL/GenBank/DDBJ whole genome shotgun (WGS) entry which is preliminary data.</text>
</comment>
<organism evidence="3 4">
    <name type="scientific">Podospora fimiseda</name>
    <dbReference type="NCBI Taxonomy" id="252190"/>
    <lineage>
        <taxon>Eukaryota</taxon>
        <taxon>Fungi</taxon>
        <taxon>Dikarya</taxon>
        <taxon>Ascomycota</taxon>
        <taxon>Pezizomycotina</taxon>
        <taxon>Sordariomycetes</taxon>
        <taxon>Sordariomycetidae</taxon>
        <taxon>Sordariales</taxon>
        <taxon>Podosporaceae</taxon>
        <taxon>Podospora</taxon>
    </lineage>
</organism>
<dbReference type="Pfam" id="PF24476">
    <property type="entry name" value="DUF7580"/>
    <property type="match status" value="1"/>
</dbReference>
<feature type="signal peptide" evidence="1">
    <location>
        <begin position="1"/>
        <end position="20"/>
    </location>
</feature>
<accession>A0AAN7BTA4</accession>
<evidence type="ECO:0000313" key="3">
    <source>
        <dbReference type="EMBL" id="KAK4229266.1"/>
    </source>
</evidence>
<dbReference type="Proteomes" id="UP001301958">
    <property type="component" value="Unassembled WGS sequence"/>
</dbReference>
<dbReference type="EMBL" id="MU865310">
    <property type="protein sequence ID" value="KAK4229266.1"/>
    <property type="molecule type" value="Genomic_DNA"/>
</dbReference>
<dbReference type="InterPro" id="IPR011009">
    <property type="entry name" value="Kinase-like_dom_sf"/>
</dbReference>
<name>A0AAN7BTA4_9PEZI</name>
<feature type="domain" description="DUF7580" evidence="2">
    <location>
        <begin position="355"/>
        <end position="568"/>
    </location>
</feature>
<evidence type="ECO:0000256" key="1">
    <source>
        <dbReference type="SAM" id="SignalP"/>
    </source>
</evidence>
<reference evidence="3" key="1">
    <citation type="journal article" date="2023" name="Mol. Phylogenet. Evol.">
        <title>Genome-scale phylogeny and comparative genomics of the fungal order Sordariales.</title>
        <authorList>
            <person name="Hensen N."/>
            <person name="Bonometti L."/>
            <person name="Westerberg I."/>
            <person name="Brannstrom I.O."/>
            <person name="Guillou S."/>
            <person name="Cros-Aarteil S."/>
            <person name="Calhoun S."/>
            <person name="Haridas S."/>
            <person name="Kuo A."/>
            <person name="Mondo S."/>
            <person name="Pangilinan J."/>
            <person name="Riley R."/>
            <person name="LaButti K."/>
            <person name="Andreopoulos B."/>
            <person name="Lipzen A."/>
            <person name="Chen C."/>
            <person name="Yan M."/>
            <person name="Daum C."/>
            <person name="Ng V."/>
            <person name="Clum A."/>
            <person name="Steindorff A."/>
            <person name="Ohm R.A."/>
            <person name="Martin F."/>
            <person name="Silar P."/>
            <person name="Natvig D.O."/>
            <person name="Lalanne C."/>
            <person name="Gautier V."/>
            <person name="Ament-Velasquez S.L."/>
            <person name="Kruys A."/>
            <person name="Hutchinson M.I."/>
            <person name="Powell A.J."/>
            <person name="Barry K."/>
            <person name="Miller A.N."/>
            <person name="Grigoriev I.V."/>
            <person name="Debuchy R."/>
            <person name="Gladieux P."/>
            <person name="Hiltunen Thoren M."/>
            <person name="Johannesson H."/>
        </authorList>
    </citation>
    <scope>NUCLEOTIDE SEQUENCE</scope>
    <source>
        <strain evidence="3">CBS 990.96</strain>
    </source>
</reference>
<protein>
    <recommendedName>
        <fullName evidence="2">DUF7580 domain-containing protein</fullName>
    </recommendedName>
</protein>
<keyword evidence="4" id="KW-1185">Reference proteome</keyword>